<gene>
    <name evidence="1" type="ORF">sscle_08g067580</name>
</gene>
<evidence type="ECO:0000313" key="2">
    <source>
        <dbReference type="Proteomes" id="UP000177798"/>
    </source>
</evidence>
<accession>A0A1D9QAS1</accession>
<reference evidence="2" key="1">
    <citation type="journal article" date="2017" name="Genome Biol. Evol.">
        <title>The complete genome sequence of the phytopathogenic fungus Sclerotinia sclerotiorum reveals insights into the genome architecture of broad host range pathogens.</title>
        <authorList>
            <person name="Derbyshire M."/>
            <person name="Denton-Giles M."/>
            <person name="Hegedus D."/>
            <person name="Seifbarghy S."/>
            <person name="Rollins J."/>
            <person name="van Kan J."/>
            <person name="Seidl M.F."/>
            <person name="Faino L."/>
            <person name="Mbengue M."/>
            <person name="Navaud O."/>
            <person name="Raffaele S."/>
            <person name="Hammond-Kosack K."/>
            <person name="Heard S."/>
            <person name="Oliver R."/>
        </authorList>
    </citation>
    <scope>NUCLEOTIDE SEQUENCE [LARGE SCALE GENOMIC DNA]</scope>
    <source>
        <strain evidence="2">ATCC 18683 / 1980 / Ss-1</strain>
    </source>
</reference>
<protein>
    <submittedName>
        <fullName evidence="1">Uncharacterized protein</fullName>
    </submittedName>
</protein>
<dbReference type="EMBL" id="CP017821">
    <property type="protein sequence ID" value="APA11988.1"/>
    <property type="molecule type" value="Genomic_DNA"/>
</dbReference>
<dbReference type="AlphaFoldDB" id="A0A1D9QAS1"/>
<evidence type="ECO:0000313" key="1">
    <source>
        <dbReference type="EMBL" id="APA11988.1"/>
    </source>
</evidence>
<sequence>MGSKNRRAPPVKSTEVIPKEPSEIETHPGMILTGNILTITIDYCSPETQTESSKSQFIESLLKILPDYAPWAKIIQLSIHTDIPSKETPNNIYFTRINDMNSIVKQLNKFKKLQQVRVRTLVDQYNFSQMKLAAAMYGLRLGLVWRFSYVLKGEMPVMVSLDDNVMGRLWGVWKKEFLSRLEVLG</sequence>
<organism evidence="1 2">
    <name type="scientific">Sclerotinia sclerotiorum (strain ATCC 18683 / 1980 / Ss-1)</name>
    <name type="common">White mold</name>
    <name type="synonym">Whetzelinia sclerotiorum</name>
    <dbReference type="NCBI Taxonomy" id="665079"/>
    <lineage>
        <taxon>Eukaryota</taxon>
        <taxon>Fungi</taxon>
        <taxon>Dikarya</taxon>
        <taxon>Ascomycota</taxon>
        <taxon>Pezizomycotina</taxon>
        <taxon>Leotiomycetes</taxon>
        <taxon>Helotiales</taxon>
        <taxon>Sclerotiniaceae</taxon>
        <taxon>Sclerotinia</taxon>
    </lineage>
</organism>
<dbReference type="VEuPathDB" id="FungiDB:sscle_08g067580"/>
<dbReference type="OrthoDB" id="3481632at2759"/>
<dbReference type="Proteomes" id="UP000177798">
    <property type="component" value="Chromosome 8"/>
</dbReference>
<proteinExistence type="predicted"/>
<name>A0A1D9QAS1_SCLS1</name>